<organism evidence="3 4">
    <name type="scientific">Phyllosticta citriasiana</name>
    <dbReference type="NCBI Taxonomy" id="595635"/>
    <lineage>
        <taxon>Eukaryota</taxon>
        <taxon>Fungi</taxon>
        <taxon>Dikarya</taxon>
        <taxon>Ascomycota</taxon>
        <taxon>Pezizomycotina</taxon>
        <taxon>Dothideomycetes</taxon>
        <taxon>Dothideomycetes incertae sedis</taxon>
        <taxon>Botryosphaeriales</taxon>
        <taxon>Phyllostictaceae</taxon>
        <taxon>Phyllosticta</taxon>
    </lineage>
</organism>
<feature type="chain" id="PRO_5045478033" description="Secreted protein" evidence="2">
    <location>
        <begin position="30"/>
        <end position="211"/>
    </location>
</feature>
<proteinExistence type="predicted"/>
<dbReference type="EMBL" id="JBBPHU010000019">
    <property type="protein sequence ID" value="KAK7509177.1"/>
    <property type="molecule type" value="Genomic_DNA"/>
</dbReference>
<keyword evidence="4" id="KW-1185">Reference proteome</keyword>
<gene>
    <name evidence="3" type="ORF">IWZ03DRAFT_92718</name>
</gene>
<name>A0ABR1K8I5_9PEZI</name>
<feature type="signal peptide" evidence="2">
    <location>
        <begin position="1"/>
        <end position="29"/>
    </location>
</feature>
<protein>
    <recommendedName>
        <fullName evidence="5">Secreted protein</fullName>
    </recommendedName>
</protein>
<evidence type="ECO:0000313" key="3">
    <source>
        <dbReference type="EMBL" id="KAK7509177.1"/>
    </source>
</evidence>
<keyword evidence="2" id="KW-0732">Signal</keyword>
<comment type="caution">
    <text evidence="3">The sequence shown here is derived from an EMBL/GenBank/DDBJ whole genome shotgun (WGS) entry which is preliminary data.</text>
</comment>
<feature type="region of interest" description="Disordered" evidence="1">
    <location>
        <begin position="143"/>
        <end position="173"/>
    </location>
</feature>
<reference evidence="3 4" key="1">
    <citation type="submission" date="2024-04" db="EMBL/GenBank/DDBJ databases">
        <title>Phyllosticta paracitricarpa is synonymous to the EU quarantine fungus P. citricarpa based on phylogenomic analyses.</title>
        <authorList>
            <consortium name="Lawrence Berkeley National Laboratory"/>
            <person name="Van Ingen-Buijs V.A."/>
            <person name="Van Westerhoven A.C."/>
            <person name="Haridas S."/>
            <person name="Skiadas P."/>
            <person name="Martin F."/>
            <person name="Groenewald J.Z."/>
            <person name="Crous P.W."/>
            <person name="Seidl M.F."/>
        </authorList>
    </citation>
    <scope>NUCLEOTIDE SEQUENCE [LARGE SCALE GENOMIC DNA]</scope>
    <source>
        <strain evidence="3 4">CBS 123371</strain>
    </source>
</reference>
<evidence type="ECO:0008006" key="5">
    <source>
        <dbReference type="Google" id="ProtNLM"/>
    </source>
</evidence>
<evidence type="ECO:0000256" key="2">
    <source>
        <dbReference type="SAM" id="SignalP"/>
    </source>
</evidence>
<evidence type="ECO:0000256" key="1">
    <source>
        <dbReference type="SAM" id="MobiDB-lite"/>
    </source>
</evidence>
<accession>A0ABR1K8I5</accession>
<sequence length="211" mass="23667">MMDDGLGLTRPSSRLVLLLALPWTRPCLSDCHGRLAPPHAISRPRLPCATASTRRYVALLTSLMPRKIAMPHAQAWHEQARCICLRPAPARRCLLSDGPSWLPLRARPRLWPDCRHRHGAGSSQTDDATDHCDAACQRLPARIASQRPNSDRVPSGSDAKPSPQPLKHLPVLPRGAHFRPRPCLDRHPRCKCRGRHCELLRLLHRANAVMR</sequence>
<dbReference type="Proteomes" id="UP001363622">
    <property type="component" value="Unassembled WGS sequence"/>
</dbReference>
<evidence type="ECO:0000313" key="4">
    <source>
        <dbReference type="Proteomes" id="UP001363622"/>
    </source>
</evidence>